<dbReference type="Proteomes" id="UP000199062">
    <property type="component" value="Unassembled WGS sequence"/>
</dbReference>
<proteinExistence type="predicted"/>
<reference evidence="1 2" key="1">
    <citation type="submission" date="2016-10" db="EMBL/GenBank/DDBJ databases">
        <authorList>
            <person name="de Groot N.N."/>
        </authorList>
    </citation>
    <scope>NUCLEOTIDE SEQUENCE [LARGE SCALE GENOMIC DNA]</scope>
    <source>
        <strain evidence="1 2">CGMCC 1.10457</strain>
    </source>
</reference>
<name>A0A1I6KNY7_9EURY</name>
<evidence type="ECO:0000313" key="1">
    <source>
        <dbReference type="EMBL" id="SFR92897.1"/>
    </source>
</evidence>
<keyword evidence="2" id="KW-1185">Reference proteome</keyword>
<dbReference type="EMBL" id="FOZK01000001">
    <property type="protein sequence ID" value="SFR92897.1"/>
    <property type="molecule type" value="Genomic_DNA"/>
</dbReference>
<accession>A0A1I6KNY7</accession>
<dbReference type="OrthoDB" id="17710at2157"/>
<sequence length="249" mass="26223">MIVVGTADFELYHGVVAELRDRGVEFTTIEPGDDLPEGATVLVTAEDEEWAPEGVDVVRAPPDDPRRAVEEVVAILRGNEGRTVVGIDPGERPGIAVLAGDTVVAAFQVPAAEAAAEVRREVEDAVDPVVRIGDGARLVGTRIIDALADVPVELVDETGTTPYLGTGARGMGDVLAAVNIARMEGEAIETRDVTPTAGELQRIKDRSREASETNRAIDEELARKVAVGELSMDEALAEHLGDGDEAADG</sequence>
<protein>
    <submittedName>
        <fullName evidence="1">Uncharacterized protein</fullName>
    </submittedName>
</protein>
<dbReference type="STRING" id="767519.SAMN05216559_1175"/>
<organism evidence="1 2">
    <name type="scientific">Halomicrobium zhouii</name>
    <dbReference type="NCBI Taxonomy" id="767519"/>
    <lineage>
        <taxon>Archaea</taxon>
        <taxon>Methanobacteriati</taxon>
        <taxon>Methanobacteriota</taxon>
        <taxon>Stenosarchaea group</taxon>
        <taxon>Halobacteria</taxon>
        <taxon>Halobacteriales</taxon>
        <taxon>Haloarculaceae</taxon>
        <taxon>Halomicrobium</taxon>
    </lineage>
</organism>
<evidence type="ECO:0000313" key="2">
    <source>
        <dbReference type="Proteomes" id="UP000199062"/>
    </source>
</evidence>
<dbReference type="RefSeq" id="WP_089814751.1">
    <property type="nucleotide sequence ID" value="NZ_FOZK01000001.1"/>
</dbReference>
<gene>
    <name evidence="1" type="ORF">SAMN05216559_1175</name>
</gene>
<dbReference type="AlphaFoldDB" id="A0A1I6KNY7"/>